<name>A0ABP1ASV5_9BRYO</name>
<dbReference type="EMBL" id="OZ023716">
    <property type="protein sequence ID" value="CAK9865406.1"/>
    <property type="molecule type" value="Genomic_DNA"/>
</dbReference>
<proteinExistence type="predicted"/>
<gene>
    <name evidence="1" type="ORF">CSSPJE1EN2_LOCUS8401</name>
</gene>
<accession>A0ABP1ASV5</accession>
<organism evidence="1 2">
    <name type="scientific">Sphagnum jensenii</name>
    <dbReference type="NCBI Taxonomy" id="128206"/>
    <lineage>
        <taxon>Eukaryota</taxon>
        <taxon>Viridiplantae</taxon>
        <taxon>Streptophyta</taxon>
        <taxon>Embryophyta</taxon>
        <taxon>Bryophyta</taxon>
        <taxon>Sphagnophytina</taxon>
        <taxon>Sphagnopsida</taxon>
        <taxon>Sphagnales</taxon>
        <taxon>Sphagnaceae</taxon>
        <taxon>Sphagnum</taxon>
    </lineage>
</organism>
<keyword evidence="2" id="KW-1185">Reference proteome</keyword>
<evidence type="ECO:0000313" key="2">
    <source>
        <dbReference type="Proteomes" id="UP001497522"/>
    </source>
</evidence>
<dbReference type="Proteomes" id="UP001497522">
    <property type="component" value="Chromosome 15"/>
</dbReference>
<reference evidence="1" key="1">
    <citation type="submission" date="2024-03" db="EMBL/GenBank/DDBJ databases">
        <authorList>
            <consortium name="ELIXIR-Norway"/>
            <consortium name="Elixir Norway"/>
        </authorList>
    </citation>
    <scope>NUCLEOTIDE SEQUENCE</scope>
</reference>
<evidence type="ECO:0000313" key="1">
    <source>
        <dbReference type="EMBL" id="CAK9865406.1"/>
    </source>
</evidence>
<protein>
    <submittedName>
        <fullName evidence="1">Uncharacterized protein</fullName>
    </submittedName>
</protein>
<sequence>MVDALVSIEYGMKVFGHCDSKSYAEYDWTNQGIQSHAMQHIISSEVNGDHVLSFEKVIVQEQEVHKKLKIFQFLILFFNYLIFCLIF</sequence>